<protein>
    <submittedName>
        <fullName evidence="1">Uncharacterized protein</fullName>
    </submittedName>
</protein>
<evidence type="ECO:0000313" key="2">
    <source>
        <dbReference type="Proteomes" id="UP000242715"/>
    </source>
</evidence>
<sequence length="62" mass="6683">MTHFRPSMFNLQQCGAAPWMMDSVGHKINAQKDGDTGDLSVGSGREEGRCRMLSGSLGVVVQ</sequence>
<name>A0A2Z6NGJ2_TRISU</name>
<dbReference type="AlphaFoldDB" id="A0A2Z6NGJ2"/>
<dbReference type="EMBL" id="DF973380">
    <property type="protein sequence ID" value="GAU28777.1"/>
    <property type="molecule type" value="Genomic_DNA"/>
</dbReference>
<organism evidence="1 2">
    <name type="scientific">Trifolium subterraneum</name>
    <name type="common">Subterranean clover</name>
    <dbReference type="NCBI Taxonomy" id="3900"/>
    <lineage>
        <taxon>Eukaryota</taxon>
        <taxon>Viridiplantae</taxon>
        <taxon>Streptophyta</taxon>
        <taxon>Embryophyta</taxon>
        <taxon>Tracheophyta</taxon>
        <taxon>Spermatophyta</taxon>
        <taxon>Magnoliopsida</taxon>
        <taxon>eudicotyledons</taxon>
        <taxon>Gunneridae</taxon>
        <taxon>Pentapetalae</taxon>
        <taxon>rosids</taxon>
        <taxon>fabids</taxon>
        <taxon>Fabales</taxon>
        <taxon>Fabaceae</taxon>
        <taxon>Papilionoideae</taxon>
        <taxon>50 kb inversion clade</taxon>
        <taxon>NPAAA clade</taxon>
        <taxon>Hologalegina</taxon>
        <taxon>IRL clade</taxon>
        <taxon>Trifolieae</taxon>
        <taxon>Trifolium</taxon>
    </lineage>
</organism>
<accession>A0A2Z6NGJ2</accession>
<evidence type="ECO:0000313" key="1">
    <source>
        <dbReference type="EMBL" id="GAU28777.1"/>
    </source>
</evidence>
<keyword evidence="2" id="KW-1185">Reference proteome</keyword>
<proteinExistence type="predicted"/>
<reference evidence="2" key="1">
    <citation type="journal article" date="2017" name="Front. Plant Sci.">
        <title>Climate Clever Clovers: New Paradigm to Reduce the Environmental Footprint of Ruminants by Breeding Low Methanogenic Forages Utilizing Haplotype Variation.</title>
        <authorList>
            <person name="Kaur P."/>
            <person name="Appels R."/>
            <person name="Bayer P.E."/>
            <person name="Keeble-Gagnere G."/>
            <person name="Wang J."/>
            <person name="Hirakawa H."/>
            <person name="Shirasawa K."/>
            <person name="Vercoe P."/>
            <person name="Stefanova K."/>
            <person name="Durmic Z."/>
            <person name="Nichols P."/>
            <person name="Revell C."/>
            <person name="Isobe S.N."/>
            <person name="Edwards D."/>
            <person name="Erskine W."/>
        </authorList>
    </citation>
    <scope>NUCLEOTIDE SEQUENCE [LARGE SCALE GENOMIC DNA]</scope>
    <source>
        <strain evidence="2">cv. Daliak</strain>
    </source>
</reference>
<dbReference type="Proteomes" id="UP000242715">
    <property type="component" value="Unassembled WGS sequence"/>
</dbReference>
<gene>
    <name evidence="1" type="ORF">TSUD_357630</name>
</gene>